<dbReference type="GO" id="GO:0003677">
    <property type="term" value="F:DNA binding"/>
    <property type="evidence" value="ECO:0007669"/>
    <property type="project" value="UniProtKB-KW"/>
</dbReference>
<keyword evidence="6" id="KW-0227">DNA damage</keyword>
<keyword evidence="4" id="KW-0479">Metal-binding</keyword>
<dbReference type="GO" id="GO:0005524">
    <property type="term" value="F:ATP binding"/>
    <property type="evidence" value="ECO:0007669"/>
    <property type="project" value="UniProtKB-KW"/>
</dbReference>
<evidence type="ECO:0000256" key="6">
    <source>
        <dbReference type="ARBA" id="ARBA00022763"/>
    </source>
</evidence>
<dbReference type="GO" id="GO:0046872">
    <property type="term" value="F:metal ion binding"/>
    <property type="evidence" value="ECO:0007669"/>
    <property type="project" value="UniProtKB-KW"/>
</dbReference>
<dbReference type="EMBL" id="FMUX01000020">
    <property type="protein sequence ID" value="SCY75732.1"/>
    <property type="molecule type" value="Genomic_DNA"/>
</dbReference>
<dbReference type="PANTHER" id="PTHR13710:SF105">
    <property type="entry name" value="ATP-DEPENDENT DNA HELICASE Q1"/>
    <property type="match status" value="1"/>
</dbReference>
<dbReference type="RefSeq" id="WP_092213868.1">
    <property type="nucleotide sequence ID" value="NZ_FMUX01000020.1"/>
</dbReference>
<dbReference type="SMART" id="SM00341">
    <property type="entry name" value="HRDC"/>
    <property type="match status" value="1"/>
</dbReference>
<dbReference type="PROSITE" id="PS51194">
    <property type="entry name" value="HELICASE_CTER"/>
    <property type="match status" value="1"/>
</dbReference>
<comment type="catalytic activity">
    <reaction evidence="15">
        <text>Couples ATP hydrolysis with the unwinding of duplex DNA by translocating in the 3'-5' direction.</text>
        <dbReference type="EC" id="5.6.2.4"/>
    </reaction>
</comment>
<dbReference type="FunFam" id="3.40.50.300:FF:000156">
    <property type="entry name" value="ATP-dependent DNA helicase recQ"/>
    <property type="match status" value="1"/>
</dbReference>
<evidence type="ECO:0000256" key="7">
    <source>
        <dbReference type="ARBA" id="ARBA00022801"/>
    </source>
</evidence>
<evidence type="ECO:0000256" key="17">
    <source>
        <dbReference type="SAM" id="MobiDB-lite"/>
    </source>
</evidence>
<gene>
    <name evidence="21" type="ORF">SAMN05216233_12034</name>
</gene>
<dbReference type="PANTHER" id="PTHR13710">
    <property type="entry name" value="DNA HELICASE RECQ FAMILY MEMBER"/>
    <property type="match status" value="1"/>
</dbReference>
<evidence type="ECO:0000256" key="2">
    <source>
        <dbReference type="ARBA" id="ARBA00001947"/>
    </source>
</evidence>
<feature type="domain" description="Helicase C-terminal" evidence="20">
    <location>
        <begin position="216"/>
        <end position="364"/>
    </location>
</feature>
<evidence type="ECO:0000256" key="8">
    <source>
        <dbReference type="ARBA" id="ARBA00022806"/>
    </source>
</evidence>
<dbReference type="PROSITE" id="PS51192">
    <property type="entry name" value="HELICASE_ATP_BIND_1"/>
    <property type="match status" value="1"/>
</dbReference>
<reference evidence="21 22" key="1">
    <citation type="submission" date="2016-10" db="EMBL/GenBank/DDBJ databases">
        <authorList>
            <person name="de Groot N.N."/>
        </authorList>
    </citation>
    <scope>NUCLEOTIDE SEQUENCE [LARGE SCALE GENOMIC DNA]</scope>
    <source>
        <strain evidence="21 22">AA1</strain>
    </source>
</reference>
<evidence type="ECO:0000256" key="5">
    <source>
        <dbReference type="ARBA" id="ARBA00022741"/>
    </source>
</evidence>
<feature type="region of interest" description="Disordered" evidence="17">
    <location>
        <begin position="504"/>
        <end position="523"/>
    </location>
</feature>
<dbReference type="Pfam" id="PF00570">
    <property type="entry name" value="HRDC"/>
    <property type="match status" value="1"/>
</dbReference>
<evidence type="ECO:0000256" key="1">
    <source>
        <dbReference type="ARBA" id="ARBA00001946"/>
    </source>
</evidence>
<keyword evidence="13" id="KW-0234">DNA repair</keyword>
<dbReference type="SUPFAM" id="SSF52540">
    <property type="entry name" value="P-loop containing nucleoside triphosphate hydrolases"/>
    <property type="match status" value="2"/>
</dbReference>
<evidence type="ECO:0000256" key="13">
    <source>
        <dbReference type="ARBA" id="ARBA00023204"/>
    </source>
</evidence>
<dbReference type="Pfam" id="PF16124">
    <property type="entry name" value="RecQ_Zn_bind"/>
    <property type="match status" value="1"/>
</dbReference>
<feature type="domain" description="Helicase ATP-binding" evidence="19">
    <location>
        <begin position="27"/>
        <end position="195"/>
    </location>
</feature>
<keyword evidence="7" id="KW-0378">Hydrolase</keyword>
<dbReference type="Pfam" id="PF09382">
    <property type="entry name" value="RQC"/>
    <property type="match status" value="1"/>
</dbReference>
<dbReference type="GO" id="GO:0005737">
    <property type="term" value="C:cytoplasm"/>
    <property type="evidence" value="ECO:0007669"/>
    <property type="project" value="TreeGrafter"/>
</dbReference>
<evidence type="ECO:0000256" key="4">
    <source>
        <dbReference type="ARBA" id="ARBA00022723"/>
    </source>
</evidence>
<dbReference type="InterPro" id="IPR004589">
    <property type="entry name" value="DNA_helicase_ATP-dep_RecQ"/>
</dbReference>
<dbReference type="InterPro" id="IPR001650">
    <property type="entry name" value="Helicase_C-like"/>
</dbReference>
<evidence type="ECO:0000256" key="9">
    <source>
        <dbReference type="ARBA" id="ARBA00022833"/>
    </source>
</evidence>
<dbReference type="GO" id="GO:0006310">
    <property type="term" value="P:DNA recombination"/>
    <property type="evidence" value="ECO:0007669"/>
    <property type="project" value="UniProtKB-UniRule"/>
</dbReference>
<evidence type="ECO:0000313" key="21">
    <source>
        <dbReference type="EMBL" id="SCY75732.1"/>
    </source>
</evidence>
<evidence type="ECO:0000313" key="22">
    <source>
        <dbReference type="Proteomes" id="UP000198870"/>
    </source>
</evidence>
<keyword evidence="8 21" id="KW-0347">Helicase</keyword>
<evidence type="ECO:0000256" key="12">
    <source>
        <dbReference type="ARBA" id="ARBA00023172"/>
    </source>
</evidence>
<dbReference type="GO" id="GO:0030894">
    <property type="term" value="C:replisome"/>
    <property type="evidence" value="ECO:0007669"/>
    <property type="project" value="TreeGrafter"/>
</dbReference>
<keyword evidence="5" id="KW-0547">Nucleotide-binding</keyword>
<dbReference type="EC" id="5.6.2.4" evidence="16"/>
<dbReference type="SMART" id="SM00956">
    <property type="entry name" value="RQC"/>
    <property type="match status" value="1"/>
</dbReference>
<dbReference type="Pfam" id="PF00271">
    <property type="entry name" value="Helicase_C"/>
    <property type="match status" value="1"/>
</dbReference>
<evidence type="ECO:0000256" key="11">
    <source>
        <dbReference type="ARBA" id="ARBA00023125"/>
    </source>
</evidence>
<evidence type="ECO:0000256" key="10">
    <source>
        <dbReference type="ARBA" id="ARBA00022840"/>
    </source>
</evidence>
<dbReference type="InterPro" id="IPR006293">
    <property type="entry name" value="DNA_helicase_ATP-dep_RecQ_bac"/>
</dbReference>
<protein>
    <recommendedName>
        <fullName evidence="16">DNA helicase RecQ</fullName>
        <ecNumber evidence="16">5.6.2.4</ecNumber>
    </recommendedName>
</protein>
<keyword evidence="11" id="KW-0238">DNA-binding</keyword>
<keyword evidence="14" id="KW-0413">Isomerase</keyword>
<dbReference type="SMART" id="SM00487">
    <property type="entry name" value="DEXDc"/>
    <property type="match status" value="1"/>
</dbReference>
<accession>A0A1G5II26</accession>
<dbReference type="PROSITE" id="PS50967">
    <property type="entry name" value="HRDC"/>
    <property type="match status" value="1"/>
</dbReference>
<dbReference type="InterPro" id="IPR036388">
    <property type="entry name" value="WH-like_DNA-bd_sf"/>
</dbReference>
<dbReference type="InterPro" id="IPR018982">
    <property type="entry name" value="RQC_domain"/>
</dbReference>
<dbReference type="InterPro" id="IPR027417">
    <property type="entry name" value="P-loop_NTPase"/>
</dbReference>
<dbReference type="FunFam" id="3.40.50.300:FF:000296">
    <property type="entry name" value="ATP-dependent DNA helicase RecQ"/>
    <property type="match status" value="1"/>
</dbReference>
<dbReference type="SUPFAM" id="SSF47819">
    <property type="entry name" value="HRDC-like"/>
    <property type="match status" value="1"/>
</dbReference>
<dbReference type="GO" id="GO:0006281">
    <property type="term" value="P:DNA repair"/>
    <property type="evidence" value="ECO:0007669"/>
    <property type="project" value="UniProtKB-KW"/>
</dbReference>
<feature type="compositionally biased region" description="Basic residues" evidence="17">
    <location>
        <begin position="512"/>
        <end position="523"/>
    </location>
</feature>
<organism evidence="21 22">
    <name type="scientific">Desulfoluna spongiiphila</name>
    <dbReference type="NCBI Taxonomy" id="419481"/>
    <lineage>
        <taxon>Bacteria</taxon>
        <taxon>Pseudomonadati</taxon>
        <taxon>Thermodesulfobacteriota</taxon>
        <taxon>Desulfobacteria</taxon>
        <taxon>Desulfobacterales</taxon>
        <taxon>Desulfolunaceae</taxon>
        <taxon>Desulfoluna</taxon>
    </lineage>
</organism>
<keyword evidence="12" id="KW-0233">DNA recombination</keyword>
<dbReference type="STRING" id="419481.SAMN05216233_12034"/>
<dbReference type="GO" id="GO:0043590">
    <property type="term" value="C:bacterial nucleoid"/>
    <property type="evidence" value="ECO:0007669"/>
    <property type="project" value="TreeGrafter"/>
</dbReference>
<comment type="similarity">
    <text evidence="3">Belongs to the helicase family. RecQ subfamily.</text>
</comment>
<dbReference type="GO" id="GO:0043138">
    <property type="term" value="F:3'-5' DNA helicase activity"/>
    <property type="evidence" value="ECO:0007669"/>
    <property type="project" value="UniProtKB-EC"/>
</dbReference>
<dbReference type="NCBIfam" id="TIGR00614">
    <property type="entry name" value="recQ_fam"/>
    <property type="match status" value="1"/>
</dbReference>
<dbReference type="SMART" id="SM00490">
    <property type="entry name" value="HELICc"/>
    <property type="match status" value="1"/>
</dbReference>
<dbReference type="Proteomes" id="UP000198870">
    <property type="component" value="Unassembled WGS sequence"/>
</dbReference>
<dbReference type="InterPro" id="IPR011545">
    <property type="entry name" value="DEAD/DEAH_box_helicase_dom"/>
</dbReference>
<evidence type="ECO:0000259" key="20">
    <source>
        <dbReference type="PROSITE" id="PS51194"/>
    </source>
</evidence>
<dbReference type="InterPro" id="IPR010997">
    <property type="entry name" value="HRDC-like_sf"/>
</dbReference>
<dbReference type="AlphaFoldDB" id="A0A1G5II26"/>
<dbReference type="NCBIfam" id="TIGR01389">
    <property type="entry name" value="recQ"/>
    <property type="match status" value="1"/>
</dbReference>
<evidence type="ECO:0000256" key="15">
    <source>
        <dbReference type="ARBA" id="ARBA00034617"/>
    </source>
</evidence>
<sequence length="611" mass="68065">MHHQTPETTLKNIFGYEAFRGNQKEIIDNLLSGGDALVLMPTGGGKSLCYQIPGILRAGTAVVVSPLIALMQDQVESLRQNGVRAGYLNSSLSQAEALQVERAMVHGEMDLVYVAPERLMTPRFQELLGRTPLALFAIDEAHCVSQWGHDFRPEYMQLAILAERFPQVPRIALTATADPIVREEMAERLHLTQAKRFVSSFDRPNIRYRIVVKNTPKKQLLDFLEQEHNEDSGIVYCLSRKKVESTAAWLSDKGFTALPYHAGLPQQTRAENQRRFITDEQVIIVATIAFGMGIDKPDVRFVAHLDLPKNLESYYQETGRAGRDGLPADAWMAYSLGDAVFLRQMLDSSEGSEQFKRIQHQKLNAMLGFCEITGCRRQALLAYFGETLETPCGNCDTCLSPVATWEGTTEAQKALSCIYRTGQRYGAGHLIDVLLGKGTDKIELCGHDCVSTFGIGKELSEAEWRSVYRQLVAGGLISVNAQTGGFCLNEKSMPVLKGQEQVRFRKDPTPTRKGKQASRRNKASRLMEEVCVAPGARALWDKLKTYRKETAAEAEIPPYLVFNDATLADLIDKMPTDDLELLAVSGIGQQKLSSYGDEILAIIDEHLKDFI</sequence>
<keyword evidence="10" id="KW-0067">ATP-binding</keyword>
<dbReference type="CDD" id="cd18794">
    <property type="entry name" value="SF2_C_RecQ"/>
    <property type="match status" value="1"/>
</dbReference>
<keyword evidence="9" id="KW-0862">Zinc</keyword>
<keyword evidence="22" id="KW-1185">Reference proteome</keyword>
<dbReference type="InterPro" id="IPR014001">
    <property type="entry name" value="Helicase_ATP-bd"/>
</dbReference>
<evidence type="ECO:0000256" key="16">
    <source>
        <dbReference type="NCBIfam" id="TIGR01389"/>
    </source>
</evidence>
<dbReference type="Gene3D" id="3.40.50.300">
    <property type="entry name" value="P-loop containing nucleotide triphosphate hydrolases"/>
    <property type="match status" value="2"/>
</dbReference>
<name>A0A1G5II26_9BACT</name>
<evidence type="ECO:0000259" key="18">
    <source>
        <dbReference type="PROSITE" id="PS50967"/>
    </source>
</evidence>
<dbReference type="FunFam" id="1.10.10.10:FF:000175">
    <property type="entry name" value="ATP-dependent DNA helicase RecQ"/>
    <property type="match status" value="1"/>
</dbReference>
<dbReference type="InterPro" id="IPR044876">
    <property type="entry name" value="HRDC_dom_sf"/>
</dbReference>
<proteinExistence type="inferred from homology"/>
<feature type="domain" description="HRDC" evidence="18">
    <location>
        <begin position="533"/>
        <end position="611"/>
    </location>
</feature>
<dbReference type="GO" id="GO:0016787">
    <property type="term" value="F:hydrolase activity"/>
    <property type="evidence" value="ECO:0007669"/>
    <property type="project" value="UniProtKB-KW"/>
</dbReference>
<dbReference type="InterPro" id="IPR002121">
    <property type="entry name" value="HRDC_dom"/>
</dbReference>
<evidence type="ECO:0000259" key="19">
    <source>
        <dbReference type="PROSITE" id="PS51192"/>
    </source>
</evidence>
<dbReference type="Gene3D" id="1.10.10.10">
    <property type="entry name" value="Winged helix-like DNA-binding domain superfamily/Winged helix DNA-binding domain"/>
    <property type="match status" value="1"/>
</dbReference>
<dbReference type="GO" id="GO:0009378">
    <property type="term" value="F:four-way junction helicase activity"/>
    <property type="evidence" value="ECO:0007669"/>
    <property type="project" value="TreeGrafter"/>
</dbReference>
<dbReference type="Pfam" id="PF00270">
    <property type="entry name" value="DEAD"/>
    <property type="match status" value="1"/>
</dbReference>
<dbReference type="InterPro" id="IPR032284">
    <property type="entry name" value="RecQ_Zn-bd"/>
</dbReference>
<evidence type="ECO:0000256" key="3">
    <source>
        <dbReference type="ARBA" id="ARBA00005446"/>
    </source>
</evidence>
<comment type="cofactor">
    <cofactor evidence="1">
        <name>Mg(2+)</name>
        <dbReference type="ChEBI" id="CHEBI:18420"/>
    </cofactor>
</comment>
<evidence type="ECO:0000256" key="14">
    <source>
        <dbReference type="ARBA" id="ARBA00023235"/>
    </source>
</evidence>
<dbReference type="CDD" id="cd17920">
    <property type="entry name" value="DEXHc_RecQ"/>
    <property type="match status" value="1"/>
</dbReference>
<dbReference type="OrthoDB" id="9760034at2"/>
<comment type="cofactor">
    <cofactor evidence="2">
        <name>Zn(2+)</name>
        <dbReference type="ChEBI" id="CHEBI:29105"/>
    </cofactor>
</comment>
<dbReference type="GO" id="GO:0009432">
    <property type="term" value="P:SOS response"/>
    <property type="evidence" value="ECO:0007669"/>
    <property type="project" value="UniProtKB-UniRule"/>
</dbReference>
<dbReference type="Gene3D" id="1.10.150.80">
    <property type="entry name" value="HRDC domain"/>
    <property type="match status" value="1"/>
</dbReference>
<dbReference type="GO" id="GO:0006260">
    <property type="term" value="P:DNA replication"/>
    <property type="evidence" value="ECO:0007669"/>
    <property type="project" value="InterPro"/>
</dbReference>